<protein>
    <submittedName>
        <fullName evidence="1">DUF6461 domain-containing protein</fullName>
    </submittedName>
</protein>
<evidence type="ECO:0000313" key="1">
    <source>
        <dbReference type="EMBL" id="MFK4272837.1"/>
    </source>
</evidence>
<dbReference type="InterPro" id="IPR045592">
    <property type="entry name" value="DUF6461"/>
</dbReference>
<dbReference type="Pfam" id="PF20062">
    <property type="entry name" value="DUF6461"/>
    <property type="match status" value="1"/>
</dbReference>
<sequence>MTESALVGCVPWDHFGITCVRGLSPDEVLSRLSVTDQAPYPLCTPDEALQRFGSGAETPAARVCRSGEWTFLIDIDDHGVLLQSPVLTRLSMSTEAVSIWKLLDSTTRIAHAQSGELLAYYDAWHFQPAEGADPSFLNRALTDAGFFLEENWESDDWEPSVSALLMLEREFGLALSSEVAKSPLPTVSLLHLQG</sequence>
<comment type="caution">
    <text evidence="1">The sequence shown here is derived from an EMBL/GenBank/DDBJ whole genome shotgun (WGS) entry which is preliminary data.</text>
</comment>
<dbReference type="RefSeq" id="WP_404748995.1">
    <property type="nucleotide sequence ID" value="NZ_JBJDQH010000033.1"/>
</dbReference>
<dbReference type="EMBL" id="JBJDQH010000033">
    <property type="protein sequence ID" value="MFK4272837.1"/>
    <property type="molecule type" value="Genomic_DNA"/>
</dbReference>
<name>A0ABW8M3S2_9ACTN</name>
<accession>A0ABW8M3S2</accession>
<keyword evidence="2" id="KW-1185">Reference proteome</keyword>
<proteinExistence type="predicted"/>
<dbReference type="Proteomes" id="UP001620295">
    <property type="component" value="Unassembled WGS sequence"/>
</dbReference>
<reference evidence="1 2" key="1">
    <citation type="submission" date="2024-11" db="EMBL/GenBank/DDBJ databases">
        <title>The Natural Products Discovery Center: Release of the First 8490 Sequenced Strains for Exploring Actinobacteria Biosynthetic Diversity.</title>
        <authorList>
            <person name="Kalkreuter E."/>
            <person name="Kautsar S.A."/>
            <person name="Yang D."/>
            <person name="Bader C.D."/>
            <person name="Teijaro C.N."/>
            <person name="Fluegel L."/>
            <person name="Davis C.M."/>
            <person name="Simpson J.R."/>
            <person name="Lauterbach L."/>
            <person name="Steele A.D."/>
            <person name="Gui C."/>
            <person name="Meng S."/>
            <person name="Li G."/>
            <person name="Viehrig K."/>
            <person name="Ye F."/>
            <person name="Su P."/>
            <person name="Kiefer A.F."/>
            <person name="Nichols A."/>
            <person name="Cepeda A.J."/>
            <person name="Yan W."/>
            <person name="Fan B."/>
            <person name="Jiang Y."/>
            <person name="Adhikari A."/>
            <person name="Zheng C.-J."/>
            <person name="Schuster L."/>
            <person name="Cowan T.M."/>
            <person name="Smanski M.J."/>
            <person name="Chevrette M.G."/>
            <person name="De Carvalho L.P.S."/>
            <person name="Shen B."/>
        </authorList>
    </citation>
    <scope>NUCLEOTIDE SEQUENCE [LARGE SCALE GENOMIC DNA]</scope>
    <source>
        <strain evidence="1 2">NPDC020863</strain>
    </source>
</reference>
<gene>
    <name evidence="1" type="ORF">ACI2L5_49425</name>
</gene>
<organism evidence="1 2">
    <name type="scientific">Streptomyces milbemycinicus</name>
    <dbReference type="NCBI Taxonomy" id="476552"/>
    <lineage>
        <taxon>Bacteria</taxon>
        <taxon>Bacillati</taxon>
        <taxon>Actinomycetota</taxon>
        <taxon>Actinomycetes</taxon>
        <taxon>Kitasatosporales</taxon>
        <taxon>Streptomycetaceae</taxon>
        <taxon>Streptomyces</taxon>
    </lineage>
</organism>
<evidence type="ECO:0000313" key="2">
    <source>
        <dbReference type="Proteomes" id="UP001620295"/>
    </source>
</evidence>